<dbReference type="AlphaFoldDB" id="A0AA35G9X8"/>
<proteinExistence type="inferred from homology"/>
<evidence type="ECO:0000256" key="1">
    <source>
        <dbReference type="ARBA" id="ARBA00010894"/>
    </source>
</evidence>
<dbReference type="Proteomes" id="UP001163687">
    <property type="component" value="Chromosome"/>
</dbReference>
<dbReference type="KEGG" id="cmic:caldi_18290"/>
<name>A0AA35G9X8_9FIRM</name>
<dbReference type="RefSeq" id="WP_264841439.1">
    <property type="nucleotide sequence ID" value="NZ_AP025628.1"/>
</dbReference>
<keyword evidence="2" id="KW-0472">Membrane</keyword>
<keyword evidence="2" id="KW-1133">Transmembrane helix</keyword>
<protein>
    <submittedName>
        <fullName evidence="3">YggT family protein</fullName>
    </submittedName>
</protein>
<evidence type="ECO:0000313" key="4">
    <source>
        <dbReference type="Proteomes" id="UP001163687"/>
    </source>
</evidence>
<evidence type="ECO:0000256" key="2">
    <source>
        <dbReference type="SAM" id="Phobius"/>
    </source>
</evidence>
<dbReference type="InterPro" id="IPR003425">
    <property type="entry name" value="CCB3/YggT"/>
</dbReference>
<sequence>MGLKFILIQALVYFRGAVVALITIRVLMSWFRPRSWNRQTQWFFRAEEAVWRLTEPLLAPFRNLLPTGGIGLDFSPIIAIFVVDLGVRLAVSIVARLPIP</sequence>
<dbReference type="EMBL" id="AP025628">
    <property type="protein sequence ID" value="BDG60739.1"/>
    <property type="molecule type" value="Genomic_DNA"/>
</dbReference>
<comment type="similarity">
    <text evidence="1">Belongs to the YggT family.</text>
</comment>
<organism evidence="3 4">
    <name type="scientific">Caldinitratiruptor microaerophilus</name>
    <dbReference type="NCBI Taxonomy" id="671077"/>
    <lineage>
        <taxon>Bacteria</taxon>
        <taxon>Bacillati</taxon>
        <taxon>Bacillota</taxon>
        <taxon>Clostridia</taxon>
        <taxon>Eubacteriales</taxon>
        <taxon>Symbiobacteriaceae</taxon>
        <taxon>Caldinitratiruptor</taxon>
    </lineage>
</organism>
<dbReference type="PANTHER" id="PTHR33219:SF14">
    <property type="entry name" value="PROTEIN COFACTOR ASSEMBLY OF COMPLEX C SUBUNIT B CCB3, CHLOROPLASTIC-RELATED"/>
    <property type="match status" value="1"/>
</dbReference>
<evidence type="ECO:0000313" key="3">
    <source>
        <dbReference type="EMBL" id="BDG60739.1"/>
    </source>
</evidence>
<dbReference type="PANTHER" id="PTHR33219">
    <property type="entry name" value="YLMG HOMOLOG PROTEIN 2, CHLOROPLASTIC"/>
    <property type="match status" value="1"/>
</dbReference>
<reference evidence="3" key="1">
    <citation type="submission" date="2022-03" db="EMBL/GenBank/DDBJ databases">
        <title>Complete genome sequence of Caldinitratiruptor microaerophilus.</title>
        <authorList>
            <person name="Mukaiyama R."/>
            <person name="Nishiyama T."/>
            <person name="Ueda K."/>
        </authorList>
    </citation>
    <scope>NUCLEOTIDE SEQUENCE</scope>
    <source>
        <strain evidence="3">JCM 16183</strain>
    </source>
</reference>
<dbReference type="GO" id="GO:0016020">
    <property type="term" value="C:membrane"/>
    <property type="evidence" value="ECO:0007669"/>
    <property type="project" value="InterPro"/>
</dbReference>
<keyword evidence="4" id="KW-1185">Reference proteome</keyword>
<gene>
    <name evidence="3" type="ORF">caldi_18290</name>
</gene>
<feature type="transmembrane region" description="Helical" evidence="2">
    <location>
        <begin position="6"/>
        <end position="28"/>
    </location>
</feature>
<keyword evidence="2" id="KW-0812">Transmembrane</keyword>
<dbReference type="Pfam" id="PF02325">
    <property type="entry name" value="CCB3_YggT"/>
    <property type="match status" value="1"/>
</dbReference>
<accession>A0AA35G9X8</accession>